<keyword evidence="7" id="KW-0249">Electron transport</keyword>
<keyword evidence="4" id="KW-0349">Heme</keyword>
<evidence type="ECO:0000256" key="10">
    <source>
        <dbReference type="ARBA" id="ARBA00023136"/>
    </source>
</evidence>
<keyword evidence="14" id="KW-1185">Reference proteome</keyword>
<evidence type="ECO:0000313" key="13">
    <source>
        <dbReference type="EMBL" id="CRK95412.1"/>
    </source>
</evidence>
<evidence type="ECO:0000256" key="2">
    <source>
        <dbReference type="ARBA" id="ARBA00004141"/>
    </source>
</evidence>
<evidence type="ECO:0000256" key="7">
    <source>
        <dbReference type="ARBA" id="ARBA00022982"/>
    </source>
</evidence>
<dbReference type="GO" id="GO:0016491">
    <property type="term" value="F:oxidoreductase activity"/>
    <property type="evidence" value="ECO:0007669"/>
    <property type="project" value="InterPro"/>
</dbReference>
<feature type="transmembrane region" description="Helical" evidence="11">
    <location>
        <begin position="57"/>
        <end position="81"/>
    </location>
</feature>
<dbReference type="AlphaFoldDB" id="A0A1J1I752"/>
<dbReference type="Gene3D" id="1.20.120.1770">
    <property type="match status" value="1"/>
</dbReference>
<dbReference type="Proteomes" id="UP000183832">
    <property type="component" value="Unassembled WGS sequence"/>
</dbReference>
<dbReference type="PANTHER" id="PTHR10106">
    <property type="entry name" value="CYTOCHROME B561-RELATED"/>
    <property type="match status" value="1"/>
</dbReference>
<feature type="transmembrane region" description="Helical" evidence="11">
    <location>
        <begin position="101"/>
        <end position="119"/>
    </location>
</feature>
<gene>
    <name evidence="13" type="ORF">CLUMA_CG008648</name>
</gene>
<evidence type="ECO:0000256" key="1">
    <source>
        <dbReference type="ARBA" id="ARBA00001970"/>
    </source>
</evidence>
<evidence type="ECO:0000256" key="8">
    <source>
        <dbReference type="ARBA" id="ARBA00022989"/>
    </source>
</evidence>
<organism evidence="13 14">
    <name type="scientific">Clunio marinus</name>
    <dbReference type="NCBI Taxonomy" id="568069"/>
    <lineage>
        <taxon>Eukaryota</taxon>
        <taxon>Metazoa</taxon>
        <taxon>Ecdysozoa</taxon>
        <taxon>Arthropoda</taxon>
        <taxon>Hexapoda</taxon>
        <taxon>Insecta</taxon>
        <taxon>Pterygota</taxon>
        <taxon>Neoptera</taxon>
        <taxon>Endopterygota</taxon>
        <taxon>Diptera</taxon>
        <taxon>Nematocera</taxon>
        <taxon>Chironomoidea</taxon>
        <taxon>Chironomidae</taxon>
        <taxon>Clunio</taxon>
    </lineage>
</organism>
<keyword evidence="9" id="KW-0408">Iron</keyword>
<evidence type="ECO:0000259" key="12">
    <source>
        <dbReference type="PROSITE" id="PS50939"/>
    </source>
</evidence>
<feature type="transmembrane region" description="Helical" evidence="11">
    <location>
        <begin position="206"/>
        <end position="228"/>
    </location>
</feature>
<dbReference type="GO" id="GO:0046872">
    <property type="term" value="F:metal ion binding"/>
    <property type="evidence" value="ECO:0007669"/>
    <property type="project" value="UniProtKB-KW"/>
</dbReference>
<protein>
    <submittedName>
        <fullName evidence="13">CLUMA_CG008648, isoform A</fullName>
    </submittedName>
</protein>
<proteinExistence type="predicted"/>
<keyword evidence="6" id="KW-0479">Metal-binding</keyword>
<feature type="transmembrane region" description="Helical" evidence="11">
    <location>
        <begin position="257"/>
        <end position="277"/>
    </location>
</feature>
<evidence type="ECO:0000256" key="5">
    <source>
        <dbReference type="ARBA" id="ARBA00022692"/>
    </source>
</evidence>
<evidence type="ECO:0000256" key="4">
    <source>
        <dbReference type="ARBA" id="ARBA00022617"/>
    </source>
</evidence>
<keyword evidence="8 11" id="KW-1133">Transmembrane helix</keyword>
<dbReference type="PANTHER" id="PTHR10106:SF24">
    <property type="entry name" value="NO EXTENDED MEMORY, ISOFORM A"/>
    <property type="match status" value="1"/>
</dbReference>
<comment type="subcellular location">
    <subcellularLocation>
        <location evidence="2">Membrane</location>
        <topology evidence="2">Multi-pass membrane protein</topology>
    </subcellularLocation>
</comment>
<dbReference type="OrthoDB" id="907479at2759"/>
<reference evidence="13 14" key="1">
    <citation type="submission" date="2015-04" db="EMBL/GenBank/DDBJ databases">
        <authorList>
            <person name="Syromyatnikov M.Y."/>
            <person name="Popov V.N."/>
        </authorList>
    </citation>
    <scope>NUCLEOTIDE SEQUENCE [LARGE SCALE GENOMIC DNA]</scope>
</reference>
<accession>A0A1J1I752</accession>
<dbReference type="PROSITE" id="PS50939">
    <property type="entry name" value="CYTOCHROME_B561"/>
    <property type="match status" value="1"/>
</dbReference>
<evidence type="ECO:0000256" key="11">
    <source>
        <dbReference type="SAM" id="Phobius"/>
    </source>
</evidence>
<keyword evidence="5 11" id="KW-0812">Transmembrane</keyword>
<name>A0A1J1I752_9DIPT</name>
<dbReference type="InterPro" id="IPR043205">
    <property type="entry name" value="CYB561/CYBRD1-like"/>
</dbReference>
<comment type="cofactor">
    <cofactor evidence="1">
        <name>heme b</name>
        <dbReference type="ChEBI" id="CHEBI:60344"/>
    </cofactor>
</comment>
<evidence type="ECO:0000256" key="6">
    <source>
        <dbReference type="ARBA" id="ARBA00022723"/>
    </source>
</evidence>
<feature type="domain" description="Cytochrome b561" evidence="12">
    <location>
        <begin position="63"/>
        <end position="278"/>
    </location>
</feature>
<sequence length="294" mass="32976">MDNSVSPLPEPEAPLAMMEIEKTPISTPMHDMPPPPDEKRYDEDVKSTWQCGSWCEYIFVVVVSSILLLAAIVLTVFWIIYYRNGYSLEDNKLLFNFHPTLMIGGYIFLSGFAILLYRICRCCSHLIVKLCHVFFHACSIPCIVIGFLAVWESKNQHDTTHFYSLHSWLGLITCGLFVFQFVLGFFSFLILLCCDNATQKFRSTMIPIHASLGVATFMLAIGAAVTGLTEKALKDLGEEKYSGKENGTFKGFDEEGIIINTIAVILIGLGILVPFAVRRTNSPASFKVYVTDRI</sequence>
<dbReference type="SMART" id="SM00665">
    <property type="entry name" value="B561"/>
    <property type="match status" value="1"/>
</dbReference>
<keyword evidence="10 11" id="KW-0472">Membrane</keyword>
<feature type="transmembrane region" description="Helical" evidence="11">
    <location>
        <begin position="126"/>
        <end position="148"/>
    </location>
</feature>
<dbReference type="Pfam" id="PF03188">
    <property type="entry name" value="Cytochrom_B561"/>
    <property type="match status" value="1"/>
</dbReference>
<feature type="transmembrane region" description="Helical" evidence="11">
    <location>
        <begin position="168"/>
        <end position="194"/>
    </location>
</feature>
<evidence type="ECO:0000256" key="3">
    <source>
        <dbReference type="ARBA" id="ARBA00022448"/>
    </source>
</evidence>
<evidence type="ECO:0000313" key="14">
    <source>
        <dbReference type="Proteomes" id="UP000183832"/>
    </source>
</evidence>
<dbReference type="GO" id="GO:0016020">
    <property type="term" value="C:membrane"/>
    <property type="evidence" value="ECO:0007669"/>
    <property type="project" value="UniProtKB-SubCell"/>
</dbReference>
<evidence type="ECO:0000256" key="9">
    <source>
        <dbReference type="ARBA" id="ARBA00023004"/>
    </source>
</evidence>
<keyword evidence="3" id="KW-0813">Transport</keyword>
<dbReference type="FunFam" id="1.20.120.1770:FF:000001">
    <property type="entry name" value="Cytochrome b reductase 1"/>
    <property type="match status" value="1"/>
</dbReference>
<dbReference type="EMBL" id="CVRI01000041">
    <property type="protein sequence ID" value="CRK95412.1"/>
    <property type="molecule type" value="Genomic_DNA"/>
</dbReference>
<dbReference type="InterPro" id="IPR006593">
    <property type="entry name" value="Cyt_b561/ferric_Rdtase_TM"/>
</dbReference>